<organism evidence="2 3">
    <name type="scientific">Caloramator quimbayensis</name>
    <dbReference type="NCBI Taxonomy" id="1147123"/>
    <lineage>
        <taxon>Bacteria</taxon>
        <taxon>Bacillati</taxon>
        <taxon>Bacillota</taxon>
        <taxon>Clostridia</taxon>
        <taxon>Eubacteriales</taxon>
        <taxon>Clostridiaceae</taxon>
        <taxon>Caloramator</taxon>
    </lineage>
</organism>
<gene>
    <name evidence="2" type="ORF">SAMN05443428_11044</name>
</gene>
<name>A0A1T4XL88_9CLOT</name>
<evidence type="ECO:0000313" key="2">
    <source>
        <dbReference type="EMBL" id="SKA90153.1"/>
    </source>
</evidence>
<keyword evidence="1" id="KW-0472">Membrane</keyword>
<reference evidence="3" key="1">
    <citation type="submission" date="2017-02" db="EMBL/GenBank/DDBJ databases">
        <authorList>
            <person name="Varghese N."/>
            <person name="Submissions S."/>
        </authorList>
    </citation>
    <scope>NUCLEOTIDE SEQUENCE [LARGE SCALE GENOMIC DNA]</scope>
    <source>
        <strain evidence="3">USBA 833</strain>
    </source>
</reference>
<dbReference type="AlphaFoldDB" id="A0A1T4XL88"/>
<evidence type="ECO:0000313" key="3">
    <source>
        <dbReference type="Proteomes" id="UP000190105"/>
    </source>
</evidence>
<protein>
    <submittedName>
        <fullName evidence="2">Uncharacterized protein</fullName>
    </submittedName>
</protein>
<proteinExistence type="predicted"/>
<evidence type="ECO:0000256" key="1">
    <source>
        <dbReference type="SAM" id="Phobius"/>
    </source>
</evidence>
<keyword evidence="1" id="KW-1133">Transmembrane helix</keyword>
<dbReference type="STRING" id="1147123.SAMN05443428_11044"/>
<accession>A0A1T4XL88</accession>
<dbReference type="EMBL" id="FUYH01000010">
    <property type="protein sequence ID" value="SKA90153.1"/>
    <property type="molecule type" value="Genomic_DNA"/>
</dbReference>
<sequence>MNYSDLLSNFNIDENYIDIILLILIISSLYSFNNNTYSTCPYYSPCCEWDKNRKKHKKHSKNIKAESLNKDCCQNNNCAENTFGFFNSYSSNSQDNILFTVLIIALLFLIQKLNKNEDLETENKEE</sequence>
<dbReference type="RefSeq" id="WP_078696576.1">
    <property type="nucleotide sequence ID" value="NZ_FUYH01000010.1"/>
</dbReference>
<keyword evidence="1" id="KW-0812">Transmembrane</keyword>
<dbReference type="Proteomes" id="UP000190105">
    <property type="component" value="Unassembled WGS sequence"/>
</dbReference>
<keyword evidence="3" id="KW-1185">Reference proteome</keyword>
<feature type="transmembrane region" description="Helical" evidence="1">
    <location>
        <begin position="16"/>
        <end position="33"/>
    </location>
</feature>